<evidence type="ECO:0000313" key="2">
    <source>
        <dbReference type="EMBL" id="MBR1138501.1"/>
    </source>
</evidence>
<dbReference type="Pfam" id="PF13579">
    <property type="entry name" value="Glyco_trans_4_4"/>
    <property type="match status" value="1"/>
</dbReference>
<evidence type="ECO:0000313" key="3">
    <source>
        <dbReference type="Proteomes" id="UP001314635"/>
    </source>
</evidence>
<dbReference type="EMBL" id="JAFCLK010000021">
    <property type="protein sequence ID" value="MBR1138501.1"/>
    <property type="molecule type" value="Genomic_DNA"/>
</dbReference>
<organism evidence="2 3">
    <name type="scientific">Bradyrhizobium denitrificans</name>
    <dbReference type="NCBI Taxonomy" id="2734912"/>
    <lineage>
        <taxon>Bacteria</taxon>
        <taxon>Pseudomonadati</taxon>
        <taxon>Pseudomonadota</taxon>
        <taxon>Alphaproteobacteria</taxon>
        <taxon>Hyphomicrobiales</taxon>
        <taxon>Nitrobacteraceae</taxon>
        <taxon>Bradyrhizobium</taxon>
    </lineage>
</organism>
<comment type="caution">
    <text evidence="2">The sequence shown here is derived from an EMBL/GenBank/DDBJ whole genome shotgun (WGS) entry which is preliminary data.</text>
</comment>
<name>A0ABS5GB14_9BRAD</name>
<gene>
    <name evidence="2" type="ORF">JQ619_22310</name>
</gene>
<feature type="domain" description="Glycosyltransferase subfamily 4-like N-terminal" evidence="1">
    <location>
        <begin position="15"/>
        <end position="185"/>
    </location>
</feature>
<dbReference type="Gene3D" id="3.40.50.2000">
    <property type="entry name" value="Glycogen Phosphorylase B"/>
    <property type="match status" value="2"/>
</dbReference>
<keyword evidence="3" id="KW-1185">Reference proteome</keyword>
<dbReference type="RefSeq" id="WP_172242825.1">
    <property type="nucleotide sequence ID" value="NZ_JABFDP010000044.1"/>
</dbReference>
<evidence type="ECO:0000259" key="1">
    <source>
        <dbReference type="Pfam" id="PF13579"/>
    </source>
</evidence>
<dbReference type="InterPro" id="IPR028098">
    <property type="entry name" value="Glyco_trans_4-like_N"/>
</dbReference>
<sequence>MTNILFCGKWPPIQGGVSRESYEFVVSALEHGHRVRVVTNADDVDATFRMRFAEGDLARVRLAAFGKSMKLRNTERVRYGSYIPWASPFLSSLLGSLLDEVSAEAPDVILGSYLEPYGIAAALAGQLTDTPVLIRHAGSDIGRLAKVPSLKMAYRRVLSGVRSILTVPSGGASAALDDLGVPEDRRYILRGDPFNFEGFSDAASLDIEGLLSVSKSNGESSSASEAALPASNRPFEPDGLVIGIYGKAGPSKGTVELAEGLGVLAQEGIPFTFLAMSTGWPSHLEMLQRVVKANDELARRTWFLPSVPTWRVPEFLARCDIVAFLENNFSIEFHGPRVPLEVIAARRVLMLSTDQHQRLSFNRALVDGKNVLLVDLAKRSSDITARLREVLVQREKFERLRGGAVTLPKLLGLSIESRAQKLKHPMLSAVEELIP</sequence>
<accession>A0ABS5GB14</accession>
<reference evidence="3" key="1">
    <citation type="journal article" date="2021" name="ISME J.">
        <title>Evolutionary origin and ecological implication of a unique nif island in free-living Bradyrhizobium lineages.</title>
        <authorList>
            <person name="Tao J."/>
        </authorList>
    </citation>
    <scope>NUCLEOTIDE SEQUENCE [LARGE SCALE GENOMIC DNA]</scope>
    <source>
        <strain evidence="3">SZCCT0094</strain>
    </source>
</reference>
<dbReference type="Proteomes" id="UP001314635">
    <property type="component" value="Unassembled WGS sequence"/>
</dbReference>
<proteinExistence type="predicted"/>
<protein>
    <submittedName>
        <fullName evidence="2">Glycosyltransferase</fullName>
    </submittedName>
</protein>
<dbReference type="SUPFAM" id="SSF53756">
    <property type="entry name" value="UDP-Glycosyltransferase/glycogen phosphorylase"/>
    <property type="match status" value="1"/>
</dbReference>